<reference evidence="4" key="1">
    <citation type="submission" date="2016-10" db="EMBL/GenBank/DDBJ databases">
        <authorList>
            <person name="Varghese N."/>
            <person name="Submissions S."/>
        </authorList>
    </citation>
    <scope>NUCLEOTIDE SEQUENCE [LARGE SCALE GENOMIC DNA]</scope>
    <source>
        <strain evidence="4">DSM 21857</strain>
    </source>
</reference>
<dbReference type="PANTHER" id="PTHR42709:SF2">
    <property type="entry name" value="INNER MEMBRANE PROTEIN YOHD"/>
    <property type="match status" value="1"/>
</dbReference>
<organism evidence="3 4">
    <name type="scientific">Aquamicrobium aerolatum DSM 21857</name>
    <dbReference type="NCBI Taxonomy" id="1121003"/>
    <lineage>
        <taxon>Bacteria</taxon>
        <taxon>Pseudomonadati</taxon>
        <taxon>Pseudomonadota</taxon>
        <taxon>Alphaproteobacteria</taxon>
        <taxon>Hyphomicrobiales</taxon>
        <taxon>Phyllobacteriaceae</taxon>
        <taxon>Aerobium</taxon>
    </lineage>
</organism>
<keyword evidence="4" id="KW-1185">Reference proteome</keyword>
<evidence type="ECO:0000259" key="2">
    <source>
        <dbReference type="Pfam" id="PF09335"/>
    </source>
</evidence>
<dbReference type="EMBL" id="FORF01000006">
    <property type="protein sequence ID" value="SFI76433.1"/>
    <property type="molecule type" value="Genomic_DNA"/>
</dbReference>
<evidence type="ECO:0000313" key="4">
    <source>
        <dbReference type="Proteomes" id="UP000242763"/>
    </source>
</evidence>
<feature type="transmembrane region" description="Helical" evidence="1">
    <location>
        <begin position="125"/>
        <end position="147"/>
    </location>
</feature>
<dbReference type="PANTHER" id="PTHR42709">
    <property type="entry name" value="ALKALINE PHOSPHATASE LIKE PROTEIN"/>
    <property type="match status" value="1"/>
</dbReference>
<evidence type="ECO:0000256" key="1">
    <source>
        <dbReference type="SAM" id="Phobius"/>
    </source>
</evidence>
<dbReference type="RefSeq" id="WP_091519984.1">
    <property type="nucleotide sequence ID" value="NZ_FORF01000006.1"/>
</dbReference>
<dbReference type="InterPro" id="IPR051311">
    <property type="entry name" value="DedA_domain"/>
</dbReference>
<dbReference type="Proteomes" id="UP000242763">
    <property type="component" value="Unassembled WGS sequence"/>
</dbReference>
<keyword evidence="1" id="KW-0812">Transmembrane</keyword>
<name>A0A1I3KVB0_9HYPH</name>
<dbReference type="STRING" id="1121003.SAMN03080618_01270"/>
<feature type="domain" description="VTT" evidence="2">
    <location>
        <begin position="27"/>
        <end position="145"/>
    </location>
</feature>
<protein>
    <submittedName>
        <fullName evidence="3">Membrane protein DedA, SNARE-associated domain</fullName>
    </submittedName>
</protein>
<gene>
    <name evidence="3" type="ORF">SAMN03080618_01270</name>
</gene>
<dbReference type="Pfam" id="PF09335">
    <property type="entry name" value="VTT_dom"/>
    <property type="match status" value="1"/>
</dbReference>
<feature type="transmembrane region" description="Helical" evidence="1">
    <location>
        <begin position="167"/>
        <end position="187"/>
    </location>
</feature>
<proteinExistence type="predicted"/>
<keyword evidence="1" id="KW-1133">Transmembrane helix</keyword>
<evidence type="ECO:0000313" key="3">
    <source>
        <dbReference type="EMBL" id="SFI76433.1"/>
    </source>
</evidence>
<feature type="transmembrane region" description="Helical" evidence="1">
    <location>
        <begin position="12"/>
        <end position="35"/>
    </location>
</feature>
<dbReference type="InterPro" id="IPR032816">
    <property type="entry name" value="VTT_dom"/>
</dbReference>
<dbReference type="AlphaFoldDB" id="A0A1I3KVB0"/>
<sequence length="193" mass="20408">MTDTLHALVERFGLLAVFIGCLAEGESAAILAGFFTHQGLFAVASAFLATFLGAFLGDAAIFIGGRRFATQPNIHAITARPGFDRALNLVARHPTAYVLLNRYVYGFRLVGGIAAGLSTIPVPKFLLLNAISSLIWSCLFLSIGYVFGAGAQQALGGELAKHERLLVGLAIAVAVTLVTGAAAHFLGRRRRPQ</sequence>
<accession>A0A1I3KVB0</accession>
<dbReference type="GO" id="GO:0005886">
    <property type="term" value="C:plasma membrane"/>
    <property type="evidence" value="ECO:0007669"/>
    <property type="project" value="TreeGrafter"/>
</dbReference>
<feature type="transmembrane region" description="Helical" evidence="1">
    <location>
        <begin position="41"/>
        <end position="63"/>
    </location>
</feature>
<keyword evidence="1" id="KW-0472">Membrane</keyword>
<dbReference type="OrthoDB" id="948134at2"/>